<name>A0ABV5GIC7_9FLAO</name>
<keyword evidence="2" id="KW-0378">Hydrolase</keyword>
<dbReference type="SUPFAM" id="SSF51261">
    <property type="entry name" value="Duplicated hybrid motif"/>
    <property type="match status" value="1"/>
</dbReference>
<dbReference type="PANTHER" id="PTHR21666">
    <property type="entry name" value="PEPTIDASE-RELATED"/>
    <property type="match status" value="1"/>
</dbReference>
<dbReference type="EC" id="3.4.24.-" evidence="2"/>
<dbReference type="CDD" id="cd12797">
    <property type="entry name" value="M23_peptidase"/>
    <property type="match status" value="1"/>
</dbReference>
<dbReference type="InterPro" id="IPR050570">
    <property type="entry name" value="Cell_wall_metabolism_enzyme"/>
</dbReference>
<dbReference type="Pfam" id="PF01551">
    <property type="entry name" value="Peptidase_M23"/>
    <property type="match status" value="1"/>
</dbReference>
<organism evidence="2 3">
    <name type="scientific">Flavobacterium jumunjinense</name>
    <dbReference type="NCBI Taxonomy" id="998845"/>
    <lineage>
        <taxon>Bacteria</taxon>
        <taxon>Pseudomonadati</taxon>
        <taxon>Bacteroidota</taxon>
        <taxon>Flavobacteriia</taxon>
        <taxon>Flavobacteriales</taxon>
        <taxon>Flavobacteriaceae</taxon>
        <taxon>Flavobacterium</taxon>
    </lineage>
</organism>
<gene>
    <name evidence="2" type="ORF">ACFFVF_01240</name>
</gene>
<dbReference type="PANTHER" id="PTHR21666:SF285">
    <property type="entry name" value="M23 FAMILY METALLOPEPTIDASE"/>
    <property type="match status" value="1"/>
</dbReference>
<protein>
    <submittedName>
        <fullName evidence="2">M23 family metallopeptidase</fullName>
        <ecNumber evidence="2">3.4.24.-</ecNumber>
    </submittedName>
</protein>
<dbReference type="InterPro" id="IPR016047">
    <property type="entry name" value="M23ase_b-sheet_dom"/>
</dbReference>
<feature type="domain" description="M23ase beta-sheet core" evidence="1">
    <location>
        <begin position="46"/>
        <end position="104"/>
    </location>
</feature>
<proteinExistence type="predicted"/>
<accession>A0ABV5GIC7</accession>
<dbReference type="InterPro" id="IPR011055">
    <property type="entry name" value="Dup_hybrid_motif"/>
</dbReference>
<dbReference type="Gene3D" id="2.70.70.10">
    <property type="entry name" value="Glucose Permease (Domain IIA)"/>
    <property type="match status" value="1"/>
</dbReference>
<sequence length="562" mass="64138">MNKLFLILFLSSITFAQKDYPTDFISPLSIPLDVSGSFGELRSNHFHAGLDLKTNKREGLDVFAVGDGYVSRIKISTFGYGKAIYITHPNGYTTVYGHLQRANGAIEEYIRKIQYKQNSFEVEMFPSASELPVKQGDVIAFSGNSGGSGGPHLHFEFRDSSTEHVVNPLYFGFNKFAKDTKDPFLQGIVAYPIDNSIVNASNKPVAISYNKQADGTYLASKVVVKGKVGFGINAYDYCTNPYNKNGVFKVNAYLNGVLYYQYDFETFSFDESRYINNLIDYERYKQMKQRVQKLFHYSDYPLSVIKSSKNNGVINPQPNTSYNYKVEILDYHNNKATLIIPVEFQEQNSVVLKEEPVLPYLLKSKVENNYTKENVSVYVPENAFYDDFSFDFDVKDGILSFSNENIPVHKNITVTFNNVEGLTEEELSKTFIASLDGHRLSYNNTYRKGNTFSARVRYLDKYKLSQDATPPRIYNVNFVEGKNLKNQKTLSVSISDNISGIDSYNGYLNGKWILMEYDYKTKKLIHALSDNMYSEGRNDFKVVVTDDMQNSTTFESHFFMNN</sequence>
<dbReference type="Proteomes" id="UP001589607">
    <property type="component" value="Unassembled WGS sequence"/>
</dbReference>
<comment type="caution">
    <text evidence="2">The sequence shown here is derived from an EMBL/GenBank/DDBJ whole genome shotgun (WGS) entry which is preliminary data.</text>
</comment>
<evidence type="ECO:0000259" key="1">
    <source>
        <dbReference type="Pfam" id="PF01551"/>
    </source>
</evidence>
<evidence type="ECO:0000313" key="3">
    <source>
        <dbReference type="Proteomes" id="UP001589607"/>
    </source>
</evidence>
<dbReference type="GO" id="GO:0016787">
    <property type="term" value="F:hydrolase activity"/>
    <property type="evidence" value="ECO:0007669"/>
    <property type="project" value="UniProtKB-KW"/>
</dbReference>
<dbReference type="EMBL" id="JBHMEY010000002">
    <property type="protein sequence ID" value="MFB9095126.1"/>
    <property type="molecule type" value="Genomic_DNA"/>
</dbReference>
<dbReference type="RefSeq" id="WP_236453543.1">
    <property type="nucleotide sequence ID" value="NZ_CBCSGE010000032.1"/>
</dbReference>
<keyword evidence="3" id="KW-1185">Reference proteome</keyword>
<evidence type="ECO:0000313" key="2">
    <source>
        <dbReference type="EMBL" id="MFB9095126.1"/>
    </source>
</evidence>
<reference evidence="2 3" key="1">
    <citation type="submission" date="2024-09" db="EMBL/GenBank/DDBJ databases">
        <authorList>
            <person name="Sun Q."/>
            <person name="Mori K."/>
        </authorList>
    </citation>
    <scope>NUCLEOTIDE SEQUENCE [LARGE SCALE GENOMIC DNA]</scope>
    <source>
        <strain evidence="2 3">CECT 7955</strain>
    </source>
</reference>